<keyword evidence="1" id="KW-0732">Signal</keyword>
<proteinExistence type="predicted"/>
<feature type="signal peptide" evidence="1">
    <location>
        <begin position="1"/>
        <end position="24"/>
    </location>
</feature>
<keyword evidence="3" id="KW-1185">Reference proteome</keyword>
<dbReference type="AlphaFoldDB" id="A0A8B6HTR7"/>
<organism evidence="2 3">
    <name type="scientific">Mytilus galloprovincialis</name>
    <name type="common">Mediterranean mussel</name>
    <dbReference type="NCBI Taxonomy" id="29158"/>
    <lineage>
        <taxon>Eukaryota</taxon>
        <taxon>Metazoa</taxon>
        <taxon>Spiralia</taxon>
        <taxon>Lophotrochozoa</taxon>
        <taxon>Mollusca</taxon>
        <taxon>Bivalvia</taxon>
        <taxon>Autobranchia</taxon>
        <taxon>Pteriomorphia</taxon>
        <taxon>Mytilida</taxon>
        <taxon>Mytiloidea</taxon>
        <taxon>Mytilidae</taxon>
        <taxon>Mytilinae</taxon>
        <taxon>Mytilus</taxon>
    </lineage>
</organism>
<dbReference type="EMBL" id="UYJE01010541">
    <property type="protein sequence ID" value="VDI84127.1"/>
    <property type="molecule type" value="Genomic_DNA"/>
</dbReference>
<evidence type="ECO:0000256" key="1">
    <source>
        <dbReference type="SAM" id="SignalP"/>
    </source>
</evidence>
<feature type="chain" id="PRO_5032738223" evidence="1">
    <location>
        <begin position="25"/>
        <end position="120"/>
    </location>
</feature>
<comment type="caution">
    <text evidence="2">The sequence shown here is derived from an EMBL/GenBank/DDBJ whole genome shotgun (WGS) entry which is preliminary data.</text>
</comment>
<dbReference type="OrthoDB" id="6119812at2759"/>
<protein>
    <submittedName>
        <fullName evidence="2">Uncharacterized protein</fullName>
    </submittedName>
</protein>
<dbReference type="Proteomes" id="UP000596742">
    <property type="component" value="Unassembled WGS sequence"/>
</dbReference>
<sequence>MEINMMTVTYCLLAFVTLISTVCSIPIDTQEATDMHLEEKRPKYMDTRDLDFFKELVYVSLQKLEKEGKINKYVLEKESIEDETDNEENTGTVDKRNRHLRLCLRRNGSSYIPYPCWRRG</sequence>
<reference evidence="2" key="1">
    <citation type="submission" date="2018-11" db="EMBL/GenBank/DDBJ databases">
        <authorList>
            <person name="Alioto T."/>
            <person name="Alioto T."/>
        </authorList>
    </citation>
    <scope>NUCLEOTIDE SEQUENCE</scope>
</reference>
<accession>A0A8B6HTR7</accession>
<gene>
    <name evidence="2" type="ORF">MGAL_10B059633</name>
</gene>
<evidence type="ECO:0000313" key="2">
    <source>
        <dbReference type="EMBL" id="VDI84127.1"/>
    </source>
</evidence>
<evidence type="ECO:0000313" key="3">
    <source>
        <dbReference type="Proteomes" id="UP000596742"/>
    </source>
</evidence>
<name>A0A8B6HTR7_MYTGA</name>